<accession>A0ACC4CCK8</accession>
<keyword evidence="2" id="KW-1185">Reference proteome</keyword>
<dbReference type="EMBL" id="RCHU02000005">
    <property type="protein sequence ID" value="KAL3592521.1"/>
    <property type="molecule type" value="Genomic_DNA"/>
</dbReference>
<proteinExistence type="predicted"/>
<comment type="caution">
    <text evidence="1">The sequence shown here is derived from an EMBL/GenBank/DDBJ whole genome shotgun (WGS) entry which is preliminary data.</text>
</comment>
<dbReference type="Proteomes" id="UP000309997">
    <property type="component" value="Unassembled WGS sequence"/>
</dbReference>
<protein>
    <submittedName>
        <fullName evidence="1">Uncharacterized protein</fullName>
    </submittedName>
</protein>
<gene>
    <name evidence="1" type="ORF">D5086_011161</name>
</gene>
<evidence type="ECO:0000313" key="1">
    <source>
        <dbReference type="EMBL" id="KAL3592521.1"/>
    </source>
</evidence>
<sequence>MFGFLAFLMAVFSFGGASHISSRFKFACRGCTGLGVGLQEVVGFHLALCTVERCEILLLPIWCVVLTKSMLLSEGPNMPWNMINWPPVDDNHDLGISRLWRVGSMHDILACCNYDVDLLILIAYSTAKCRRLLKLFTFRLPCKRVKYINPTPIPVMKLLLQSAGQLFHFQSSKHNDLLKPQTSIYMDLKYGKCTSNDIGAGFSYSLSFFQVLQEPAQEHLIKRGYGSSHQLYSLYLS</sequence>
<name>A0ACC4CCK8_POPAL</name>
<reference evidence="1 2" key="1">
    <citation type="journal article" date="2024" name="Plant Biotechnol. J.">
        <title>Genome and CRISPR/Cas9 system of a widespread forest tree (Populus alba) in the world.</title>
        <authorList>
            <person name="Liu Y.J."/>
            <person name="Jiang P.F."/>
            <person name="Han X.M."/>
            <person name="Li X.Y."/>
            <person name="Wang H.M."/>
            <person name="Wang Y.J."/>
            <person name="Wang X.X."/>
            <person name="Zeng Q.Y."/>
        </authorList>
    </citation>
    <scope>NUCLEOTIDE SEQUENCE [LARGE SCALE GENOMIC DNA]</scope>
    <source>
        <strain evidence="2">cv. PAL-ZL1</strain>
    </source>
</reference>
<organism evidence="1 2">
    <name type="scientific">Populus alba</name>
    <name type="common">White poplar</name>
    <dbReference type="NCBI Taxonomy" id="43335"/>
    <lineage>
        <taxon>Eukaryota</taxon>
        <taxon>Viridiplantae</taxon>
        <taxon>Streptophyta</taxon>
        <taxon>Embryophyta</taxon>
        <taxon>Tracheophyta</taxon>
        <taxon>Spermatophyta</taxon>
        <taxon>Magnoliopsida</taxon>
        <taxon>eudicotyledons</taxon>
        <taxon>Gunneridae</taxon>
        <taxon>Pentapetalae</taxon>
        <taxon>rosids</taxon>
        <taxon>fabids</taxon>
        <taxon>Malpighiales</taxon>
        <taxon>Salicaceae</taxon>
        <taxon>Saliceae</taxon>
        <taxon>Populus</taxon>
    </lineage>
</organism>
<evidence type="ECO:0000313" key="2">
    <source>
        <dbReference type="Proteomes" id="UP000309997"/>
    </source>
</evidence>